<keyword evidence="2" id="KW-0732">Signal</keyword>
<proteinExistence type="predicted"/>
<keyword evidence="4" id="KW-1185">Reference proteome</keyword>
<feature type="transmembrane region" description="Helical" evidence="1">
    <location>
        <begin position="98"/>
        <end position="123"/>
    </location>
</feature>
<evidence type="ECO:0000313" key="3">
    <source>
        <dbReference type="EMBL" id="MFC3672942.1"/>
    </source>
</evidence>
<evidence type="ECO:0000256" key="1">
    <source>
        <dbReference type="SAM" id="Phobius"/>
    </source>
</evidence>
<dbReference type="RefSeq" id="WP_229815612.1">
    <property type="nucleotide sequence ID" value="NZ_BMZP01000022.1"/>
</dbReference>
<keyword evidence="1" id="KW-0472">Membrane</keyword>
<name>A0ABV7V7R7_9SPHN</name>
<reference evidence="4" key="1">
    <citation type="journal article" date="2019" name="Int. J. Syst. Evol. Microbiol.">
        <title>The Global Catalogue of Microorganisms (GCM) 10K type strain sequencing project: providing services to taxonomists for standard genome sequencing and annotation.</title>
        <authorList>
            <consortium name="The Broad Institute Genomics Platform"/>
            <consortium name="The Broad Institute Genome Sequencing Center for Infectious Disease"/>
            <person name="Wu L."/>
            <person name="Ma J."/>
        </authorList>
    </citation>
    <scope>NUCLEOTIDE SEQUENCE [LARGE SCALE GENOMIC DNA]</scope>
    <source>
        <strain evidence="4">KCTC 42224</strain>
    </source>
</reference>
<evidence type="ECO:0000256" key="2">
    <source>
        <dbReference type="SAM" id="SignalP"/>
    </source>
</evidence>
<feature type="chain" id="PRO_5045416480" description="DUF4129 domain-containing protein" evidence="2">
    <location>
        <begin position="20"/>
        <end position="247"/>
    </location>
</feature>
<dbReference type="EMBL" id="JBHRYE010000027">
    <property type="protein sequence ID" value="MFC3672942.1"/>
    <property type="molecule type" value="Genomic_DNA"/>
</dbReference>
<keyword evidence="1" id="KW-1133">Transmembrane helix</keyword>
<sequence length="247" mass="26062">MSTAAAAARAVSASPAAPAAASAAAAHGDAARAEHAWQTVRGMGDIQFAPVPAPPPETPYVPPRWLEAILRVLNRGLEWINAHLFEPLGLALAKSGQALLLGLIVVGVAALGWLAWTLIAPWWQARRARKAQAVPEWNPVRQAALALLEDADALAAQGRFAEAVHLLLQRSVADIAAARPDWLSPSSTAREIALLPALPATARQAFATMAEEVERARYALRAPGLGEWQRARGAYAAFALELIGAPA</sequence>
<dbReference type="Proteomes" id="UP001595683">
    <property type="component" value="Unassembled WGS sequence"/>
</dbReference>
<evidence type="ECO:0008006" key="5">
    <source>
        <dbReference type="Google" id="ProtNLM"/>
    </source>
</evidence>
<feature type="signal peptide" evidence="2">
    <location>
        <begin position="1"/>
        <end position="19"/>
    </location>
</feature>
<protein>
    <recommendedName>
        <fullName evidence="5">DUF4129 domain-containing protein</fullName>
    </recommendedName>
</protein>
<keyword evidence="1" id="KW-0812">Transmembrane</keyword>
<comment type="caution">
    <text evidence="3">The sequence shown here is derived from an EMBL/GenBank/DDBJ whole genome shotgun (WGS) entry which is preliminary data.</text>
</comment>
<gene>
    <name evidence="3" type="ORF">ACFOOT_16110</name>
</gene>
<evidence type="ECO:0000313" key="4">
    <source>
        <dbReference type="Proteomes" id="UP001595683"/>
    </source>
</evidence>
<accession>A0ABV7V7R7</accession>
<organism evidence="3 4">
    <name type="scientific">Novosphingobium pokkalii</name>
    <dbReference type="NCBI Taxonomy" id="1770194"/>
    <lineage>
        <taxon>Bacteria</taxon>
        <taxon>Pseudomonadati</taxon>
        <taxon>Pseudomonadota</taxon>
        <taxon>Alphaproteobacteria</taxon>
        <taxon>Sphingomonadales</taxon>
        <taxon>Sphingomonadaceae</taxon>
        <taxon>Novosphingobium</taxon>
    </lineage>
</organism>